<dbReference type="GO" id="GO:0005739">
    <property type="term" value="C:mitochondrion"/>
    <property type="evidence" value="ECO:0007669"/>
    <property type="project" value="TreeGrafter"/>
</dbReference>
<dbReference type="CDD" id="cd00448">
    <property type="entry name" value="YjgF_YER057c_UK114_family"/>
    <property type="match status" value="1"/>
</dbReference>
<dbReference type="SUPFAM" id="SSF55298">
    <property type="entry name" value="YjgF-like"/>
    <property type="match status" value="1"/>
</dbReference>
<evidence type="ECO:0000313" key="2">
    <source>
        <dbReference type="EMBL" id="KAF2169494.1"/>
    </source>
</evidence>
<dbReference type="Pfam" id="PF01042">
    <property type="entry name" value="Ribonuc_L-PSP"/>
    <property type="match status" value="1"/>
</dbReference>
<dbReference type="PANTHER" id="PTHR11803:SF42">
    <property type="entry name" value="MMF1"/>
    <property type="match status" value="1"/>
</dbReference>
<name>A0A6A6CQQ6_ZASCE</name>
<sequence>MPSSSAKAVFTAEAPAPSPLMPQAVVQNGMVYCSGSLGIDPATNDFVKGTFQDRVRQSLANLEKVLMAANSNLKNVVKVNIFITSPQLFAPLNEVYAEVFNQEVKPCRSCVVVAALGLDADVEIECTAFVGGT</sequence>
<dbReference type="InterPro" id="IPR006175">
    <property type="entry name" value="YjgF/YER057c/UK114"/>
</dbReference>
<gene>
    <name evidence="2" type="ORF">M409DRAFT_36205</name>
</gene>
<dbReference type="OrthoDB" id="309640at2759"/>
<comment type="similarity">
    <text evidence="1">Belongs to the RutC family.</text>
</comment>
<dbReference type="GeneID" id="54563790"/>
<evidence type="ECO:0000256" key="1">
    <source>
        <dbReference type="ARBA" id="ARBA00010552"/>
    </source>
</evidence>
<proteinExistence type="inferred from homology"/>
<dbReference type="PANTHER" id="PTHR11803">
    <property type="entry name" value="2-IMINOBUTANOATE/2-IMINOPROPANOATE DEAMINASE RIDA"/>
    <property type="match status" value="1"/>
</dbReference>
<dbReference type="Gene3D" id="3.30.1330.40">
    <property type="entry name" value="RutC-like"/>
    <property type="match status" value="1"/>
</dbReference>
<protein>
    <submittedName>
        <fullName evidence="2">Uncharacterized protein</fullName>
    </submittedName>
</protein>
<dbReference type="Proteomes" id="UP000799537">
    <property type="component" value="Unassembled WGS sequence"/>
</dbReference>
<dbReference type="InterPro" id="IPR006056">
    <property type="entry name" value="RidA"/>
</dbReference>
<evidence type="ECO:0000313" key="3">
    <source>
        <dbReference type="Proteomes" id="UP000799537"/>
    </source>
</evidence>
<dbReference type="InterPro" id="IPR035959">
    <property type="entry name" value="RutC-like_sf"/>
</dbReference>
<dbReference type="NCBIfam" id="TIGR00004">
    <property type="entry name" value="Rid family detoxifying hydrolase"/>
    <property type="match status" value="1"/>
</dbReference>
<accession>A0A6A6CQQ6</accession>
<organism evidence="2 3">
    <name type="scientific">Zasmidium cellare ATCC 36951</name>
    <dbReference type="NCBI Taxonomy" id="1080233"/>
    <lineage>
        <taxon>Eukaryota</taxon>
        <taxon>Fungi</taxon>
        <taxon>Dikarya</taxon>
        <taxon>Ascomycota</taxon>
        <taxon>Pezizomycotina</taxon>
        <taxon>Dothideomycetes</taxon>
        <taxon>Dothideomycetidae</taxon>
        <taxon>Mycosphaerellales</taxon>
        <taxon>Mycosphaerellaceae</taxon>
        <taxon>Zasmidium</taxon>
    </lineage>
</organism>
<dbReference type="RefSeq" id="XP_033670383.1">
    <property type="nucleotide sequence ID" value="XM_033810518.1"/>
</dbReference>
<dbReference type="AlphaFoldDB" id="A0A6A6CQQ6"/>
<keyword evidence="3" id="KW-1185">Reference proteome</keyword>
<dbReference type="GO" id="GO:0019239">
    <property type="term" value="F:deaminase activity"/>
    <property type="evidence" value="ECO:0007669"/>
    <property type="project" value="TreeGrafter"/>
</dbReference>
<dbReference type="EMBL" id="ML993588">
    <property type="protein sequence ID" value="KAF2169494.1"/>
    <property type="molecule type" value="Genomic_DNA"/>
</dbReference>
<dbReference type="FunFam" id="3.30.1330.40:FF:000001">
    <property type="entry name" value="L-PSP family endoribonuclease"/>
    <property type="match status" value="1"/>
</dbReference>
<reference evidence="2" key="1">
    <citation type="journal article" date="2020" name="Stud. Mycol.">
        <title>101 Dothideomycetes genomes: a test case for predicting lifestyles and emergence of pathogens.</title>
        <authorList>
            <person name="Haridas S."/>
            <person name="Albert R."/>
            <person name="Binder M."/>
            <person name="Bloem J."/>
            <person name="Labutti K."/>
            <person name="Salamov A."/>
            <person name="Andreopoulos B."/>
            <person name="Baker S."/>
            <person name="Barry K."/>
            <person name="Bills G."/>
            <person name="Bluhm B."/>
            <person name="Cannon C."/>
            <person name="Castanera R."/>
            <person name="Culley D."/>
            <person name="Daum C."/>
            <person name="Ezra D."/>
            <person name="Gonzalez J."/>
            <person name="Henrissat B."/>
            <person name="Kuo A."/>
            <person name="Liang C."/>
            <person name="Lipzen A."/>
            <person name="Lutzoni F."/>
            <person name="Magnuson J."/>
            <person name="Mondo S."/>
            <person name="Nolan M."/>
            <person name="Ohm R."/>
            <person name="Pangilinan J."/>
            <person name="Park H.-J."/>
            <person name="Ramirez L."/>
            <person name="Alfaro M."/>
            <person name="Sun H."/>
            <person name="Tritt A."/>
            <person name="Yoshinaga Y."/>
            <person name="Zwiers L.-H."/>
            <person name="Turgeon B."/>
            <person name="Goodwin S."/>
            <person name="Spatafora J."/>
            <person name="Crous P."/>
            <person name="Grigoriev I."/>
        </authorList>
    </citation>
    <scope>NUCLEOTIDE SEQUENCE</scope>
    <source>
        <strain evidence="2">ATCC 36951</strain>
    </source>
</reference>
<dbReference type="GO" id="GO:0005829">
    <property type="term" value="C:cytosol"/>
    <property type="evidence" value="ECO:0007669"/>
    <property type="project" value="TreeGrafter"/>
</dbReference>